<dbReference type="SMART" id="SM00963">
    <property type="entry name" value="SRP54_N"/>
    <property type="match status" value="1"/>
</dbReference>
<dbReference type="GO" id="GO:0048500">
    <property type="term" value="C:signal recognition particle"/>
    <property type="evidence" value="ECO:0007669"/>
    <property type="project" value="UniProtKB-UniRule"/>
</dbReference>
<dbReference type="Pfam" id="PF02978">
    <property type="entry name" value="SRP_SPB"/>
    <property type="match status" value="1"/>
</dbReference>
<dbReference type="InterPro" id="IPR003593">
    <property type="entry name" value="AAA+_ATPase"/>
</dbReference>
<dbReference type="Pfam" id="PF02881">
    <property type="entry name" value="SRP54_N"/>
    <property type="match status" value="1"/>
</dbReference>
<keyword evidence="6 9" id="KW-0733">Signal recognition particle</keyword>
<name>A0AA49GJG0_9BACT</name>
<dbReference type="InterPro" id="IPR013822">
    <property type="entry name" value="Signal_recog_particl_SRP54_hlx"/>
</dbReference>
<reference evidence="11" key="1">
    <citation type="journal article" date="2023" name="Comput. Struct. Biotechnol. J.">
        <title>Discovery of a novel marine Bacteroidetes with a rich repertoire of carbohydrate-active enzymes.</title>
        <authorList>
            <person name="Chen B."/>
            <person name="Liu G."/>
            <person name="Chen Q."/>
            <person name="Wang H."/>
            <person name="Liu L."/>
            <person name="Tang K."/>
        </authorList>
    </citation>
    <scope>NUCLEOTIDE SEQUENCE</scope>
    <source>
        <strain evidence="11">TK19036</strain>
    </source>
</reference>
<keyword evidence="7 9" id="KW-0687">Ribonucleoprotein</keyword>
<evidence type="ECO:0000256" key="9">
    <source>
        <dbReference type="HAMAP-Rule" id="MF_00306"/>
    </source>
</evidence>
<dbReference type="InterPro" id="IPR000897">
    <property type="entry name" value="SRP54_GTPase_dom"/>
</dbReference>
<comment type="catalytic activity">
    <reaction evidence="8 9">
        <text>GTP + H2O = GDP + phosphate + H(+)</text>
        <dbReference type="Rhea" id="RHEA:19669"/>
        <dbReference type="ChEBI" id="CHEBI:15377"/>
        <dbReference type="ChEBI" id="CHEBI:15378"/>
        <dbReference type="ChEBI" id="CHEBI:37565"/>
        <dbReference type="ChEBI" id="CHEBI:43474"/>
        <dbReference type="ChEBI" id="CHEBI:58189"/>
        <dbReference type="EC" id="3.6.5.4"/>
    </reaction>
</comment>
<comment type="domain">
    <text evidence="9">Composed of three domains: the N-terminal N domain, which is responsible for interactions with the ribosome, the central G domain, which binds GTP, and the C-terminal M domain, which binds the RNA and the signal sequence of the RNC.</text>
</comment>
<evidence type="ECO:0000256" key="7">
    <source>
        <dbReference type="ARBA" id="ARBA00023274"/>
    </source>
</evidence>
<dbReference type="PANTHER" id="PTHR11564:SF5">
    <property type="entry name" value="SIGNAL RECOGNITION PARTICLE SUBUNIT SRP54"/>
    <property type="match status" value="1"/>
</dbReference>
<dbReference type="PROSITE" id="PS00300">
    <property type="entry name" value="SRP54"/>
    <property type="match status" value="1"/>
</dbReference>
<dbReference type="PANTHER" id="PTHR11564">
    <property type="entry name" value="SIGNAL RECOGNITION PARTICLE 54K PROTEIN SRP54"/>
    <property type="match status" value="1"/>
</dbReference>
<dbReference type="EMBL" id="CP120682">
    <property type="protein sequence ID" value="WKN35857.1"/>
    <property type="molecule type" value="Genomic_DNA"/>
</dbReference>
<evidence type="ECO:0000256" key="2">
    <source>
        <dbReference type="ARBA" id="ARBA00022741"/>
    </source>
</evidence>
<keyword evidence="4 9" id="KW-0694">RNA-binding</keyword>
<dbReference type="InterPro" id="IPR004125">
    <property type="entry name" value="Signal_recog_particle_SRP54_M"/>
</dbReference>
<dbReference type="GO" id="GO:0008312">
    <property type="term" value="F:7S RNA binding"/>
    <property type="evidence" value="ECO:0007669"/>
    <property type="project" value="InterPro"/>
</dbReference>
<dbReference type="SUPFAM" id="SSF52540">
    <property type="entry name" value="P-loop containing nucleoside triphosphate hydrolases"/>
    <property type="match status" value="1"/>
</dbReference>
<feature type="binding site" evidence="9">
    <location>
        <begin position="106"/>
        <end position="113"/>
    </location>
    <ligand>
        <name>GTP</name>
        <dbReference type="ChEBI" id="CHEBI:37565"/>
    </ligand>
</feature>
<comment type="similarity">
    <text evidence="1 9">Belongs to the GTP-binding SRP family. SRP54 subfamily.</text>
</comment>
<keyword evidence="3 9" id="KW-0378">Hydrolase</keyword>
<accession>A0AA49GJG0</accession>
<dbReference type="InterPro" id="IPR036891">
    <property type="entry name" value="Signal_recog_part_SRP54_M_sf"/>
</dbReference>
<dbReference type="SUPFAM" id="SSF47446">
    <property type="entry name" value="Signal peptide-binding domain"/>
    <property type="match status" value="1"/>
</dbReference>
<dbReference type="InterPro" id="IPR042101">
    <property type="entry name" value="SRP54_N_sf"/>
</dbReference>
<dbReference type="NCBIfam" id="TIGR00959">
    <property type="entry name" value="ffh"/>
    <property type="match status" value="1"/>
</dbReference>
<sequence length="442" mass="48573">MFDNLSTRLDRAFKTLKGQGSITEINVATTVKEIRRALIDADVNYKVAKEVTDKIKEEALGRDVLIAVSPGQLLTKITEEELSELMGGTKVGVNITGDPAVVLIAGLQGSGKTTFSGKFANYLKKQGRNVLLTACDVYRPAAIDQLKVLGEQVGVDVYSEPENKNPVEIAKHAIAHAKQQGNKVVIVDTAGRLAIDEAMMTEIATLKEALNPSETLFVVDAMTGQDAVNTAKVFNERLNFDGVVLTKLDGDTRGGAALSIKTVVEKPIKFVSNGEKMEAIDVFYPDRMARRILDMGDVTTLVEKAQEAFDQEEAERLSKKIRKNQFDFNDFLSQLQQIKKMGNIKDLLGMLPGMGKAIKDLDVDDDSFKPIEAIIRSMTPAEREAPDVINGSRKRRIAKGSGTTVQEVNNLLKQFTEMRKMMKKMNKMVGKRGMANMNPFGG</sequence>
<dbReference type="GO" id="GO:0005525">
    <property type="term" value="F:GTP binding"/>
    <property type="evidence" value="ECO:0007669"/>
    <property type="project" value="UniProtKB-UniRule"/>
</dbReference>
<dbReference type="InterPro" id="IPR027417">
    <property type="entry name" value="P-loop_NTPase"/>
</dbReference>
<gene>
    <name evidence="9 11" type="primary">ffh</name>
    <name evidence="11" type="ORF">K4G66_26170</name>
</gene>
<reference evidence="11" key="2">
    <citation type="journal article" date="2024" name="Antonie Van Leeuwenhoek">
        <title>Roseihalotalea indica gen. nov., sp. nov., a halophilic Bacteroidetes from mesopelagic Southwest Indian Ocean with higher carbohydrate metabolic potential.</title>
        <authorList>
            <person name="Chen B."/>
            <person name="Zhang M."/>
            <person name="Lin D."/>
            <person name="Ye J."/>
            <person name="Tang K."/>
        </authorList>
    </citation>
    <scope>NUCLEOTIDE SEQUENCE</scope>
    <source>
        <strain evidence="11">TK19036</strain>
    </source>
</reference>
<comment type="subunit">
    <text evidence="9">Part of the signal recognition particle protein translocation system, which is composed of SRP and FtsY.</text>
</comment>
<dbReference type="GO" id="GO:0003924">
    <property type="term" value="F:GTPase activity"/>
    <property type="evidence" value="ECO:0007669"/>
    <property type="project" value="UniProtKB-UniRule"/>
</dbReference>
<evidence type="ECO:0000256" key="8">
    <source>
        <dbReference type="ARBA" id="ARBA00048027"/>
    </source>
</evidence>
<dbReference type="CDD" id="cd18539">
    <property type="entry name" value="SRP_G"/>
    <property type="match status" value="1"/>
</dbReference>
<dbReference type="InterPro" id="IPR022941">
    <property type="entry name" value="SRP54"/>
</dbReference>
<evidence type="ECO:0000259" key="10">
    <source>
        <dbReference type="PROSITE" id="PS00300"/>
    </source>
</evidence>
<evidence type="ECO:0000313" key="11">
    <source>
        <dbReference type="EMBL" id="WKN35857.1"/>
    </source>
</evidence>
<evidence type="ECO:0000256" key="4">
    <source>
        <dbReference type="ARBA" id="ARBA00022884"/>
    </source>
</evidence>
<proteinExistence type="inferred from homology"/>
<keyword evidence="5 9" id="KW-0342">GTP-binding</keyword>
<keyword evidence="2 9" id="KW-0547">Nucleotide-binding</keyword>
<feature type="binding site" evidence="9">
    <location>
        <begin position="246"/>
        <end position="249"/>
    </location>
    <ligand>
        <name>GTP</name>
        <dbReference type="ChEBI" id="CHEBI:37565"/>
    </ligand>
</feature>
<evidence type="ECO:0000256" key="6">
    <source>
        <dbReference type="ARBA" id="ARBA00023135"/>
    </source>
</evidence>
<feature type="binding site" evidence="9">
    <location>
        <begin position="188"/>
        <end position="192"/>
    </location>
    <ligand>
        <name>GTP</name>
        <dbReference type="ChEBI" id="CHEBI:37565"/>
    </ligand>
</feature>
<evidence type="ECO:0000256" key="1">
    <source>
        <dbReference type="ARBA" id="ARBA00005450"/>
    </source>
</evidence>
<evidence type="ECO:0000256" key="3">
    <source>
        <dbReference type="ARBA" id="ARBA00022801"/>
    </source>
</evidence>
<evidence type="ECO:0000256" key="5">
    <source>
        <dbReference type="ARBA" id="ARBA00023134"/>
    </source>
</evidence>
<dbReference type="Pfam" id="PF00448">
    <property type="entry name" value="SRP54"/>
    <property type="match status" value="1"/>
</dbReference>
<comment type="subcellular location">
    <subcellularLocation>
        <location evidence="9">Cytoplasm</location>
    </subcellularLocation>
    <text evidence="9">The SRP-RNC complex is targeted to the cytoplasmic membrane.</text>
</comment>
<dbReference type="AlphaFoldDB" id="A0AA49GJG0"/>
<feature type="domain" description="SRP54-type proteins GTP-binding" evidence="10">
    <location>
        <begin position="267"/>
        <end position="280"/>
    </location>
</feature>
<protein>
    <recommendedName>
        <fullName evidence="9">Signal recognition particle protein</fullName>
        <ecNumber evidence="9">3.6.5.4</ecNumber>
    </recommendedName>
    <alternativeName>
        <fullName evidence="9">Fifty-four homolog</fullName>
    </alternativeName>
</protein>
<dbReference type="GO" id="GO:0006614">
    <property type="term" value="P:SRP-dependent cotranslational protein targeting to membrane"/>
    <property type="evidence" value="ECO:0007669"/>
    <property type="project" value="InterPro"/>
</dbReference>
<keyword evidence="9" id="KW-0963">Cytoplasm</keyword>
<dbReference type="HAMAP" id="MF_00306">
    <property type="entry name" value="SRP54"/>
    <property type="match status" value="1"/>
</dbReference>
<dbReference type="EC" id="3.6.5.4" evidence="9"/>
<dbReference type="Gene3D" id="3.40.50.300">
    <property type="entry name" value="P-loop containing nucleotide triphosphate hydrolases"/>
    <property type="match status" value="1"/>
</dbReference>
<dbReference type="FunFam" id="3.40.50.300:FF:000022">
    <property type="entry name" value="Signal recognition particle 54 kDa subunit"/>
    <property type="match status" value="1"/>
</dbReference>
<comment type="function">
    <text evidence="9">Involved in targeting and insertion of nascent membrane proteins into the cytoplasmic membrane. Binds to the hydrophobic signal sequence of the ribosome-nascent chain (RNC) as it emerges from the ribosomes. The SRP-RNC complex is then targeted to the cytoplasmic membrane where it interacts with the SRP receptor FtsY.</text>
</comment>
<dbReference type="SMART" id="SM00962">
    <property type="entry name" value="SRP54"/>
    <property type="match status" value="1"/>
</dbReference>
<dbReference type="InterPro" id="IPR004780">
    <property type="entry name" value="SRP"/>
</dbReference>
<dbReference type="SMART" id="SM00382">
    <property type="entry name" value="AAA"/>
    <property type="match status" value="1"/>
</dbReference>
<organism evidence="11">
    <name type="scientific">Roseihalotalea indica</name>
    <dbReference type="NCBI Taxonomy" id="2867963"/>
    <lineage>
        <taxon>Bacteria</taxon>
        <taxon>Pseudomonadati</taxon>
        <taxon>Bacteroidota</taxon>
        <taxon>Cytophagia</taxon>
        <taxon>Cytophagales</taxon>
        <taxon>Catalimonadaceae</taxon>
        <taxon>Roseihalotalea</taxon>
    </lineage>
</organism>
<dbReference type="Gene3D" id="1.10.260.30">
    <property type="entry name" value="Signal recognition particle, SRP54 subunit, M-domain"/>
    <property type="match status" value="1"/>
</dbReference>
<dbReference type="Gene3D" id="1.20.120.140">
    <property type="entry name" value="Signal recognition particle SRP54, nucleotide-binding domain"/>
    <property type="match status" value="1"/>
</dbReference>